<evidence type="ECO:0000256" key="3">
    <source>
        <dbReference type="ARBA" id="ARBA00016960"/>
    </source>
</evidence>
<keyword evidence="4" id="KW-0813">Transport</keyword>
<evidence type="ECO:0000256" key="13">
    <source>
        <dbReference type="ARBA" id="ARBA00031669"/>
    </source>
</evidence>
<dbReference type="InterPro" id="IPR036771">
    <property type="entry name" value="ATPsynth_dsu/esu_N"/>
</dbReference>
<accession>A0AAD9FR10</accession>
<keyword evidence="16" id="KW-1185">Reference proteome</keyword>
<organism evidence="15 16">
    <name type="scientific">Papiliotrema laurentii</name>
    <name type="common">Cryptococcus laurentii</name>
    <dbReference type="NCBI Taxonomy" id="5418"/>
    <lineage>
        <taxon>Eukaryota</taxon>
        <taxon>Fungi</taxon>
        <taxon>Dikarya</taxon>
        <taxon>Basidiomycota</taxon>
        <taxon>Agaricomycotina</taxon>
        <taxon>Tremellomycetes</taxon>
        <taxon>Tremellales</taxon>
        <taxon>Rhynchogastremaceae</taxon>
        <taxon>Papiliotrema</taxon>
    </lineage>
</organism>
<dbReference type="Proteomes" id="UP001182556">
    <property type="component" value="Unassembled WGS sequence"/>
</dbReference>
<evidence type="ECO:0000313" key="15">
    <source>
        <dbReference type="EMBL" id="KAK1924611.1"/>
    </source>
</evidence>
<dbReference type="GO" id="GO:0046933">
    <property type="term" value="F:proton-transporting ATP synthase activity, rotational mechanism"/>
    <property type="evidence" value="ECO:0007669"/>
    <property type="project" value="InterPro"/>
</dbReference>
<dbReference type="SUPFAM" id="SSF51344">
    <property type="entry name" value="Epsilon subunit of F1F0-ATP synthase N-terminal domain"/>
    <property type="match status" value="1"/>
</dbReference>
<evidence type="ECO:0000256" key="4">
    <source>
        <dbReference type="ARBA" id="ARBA00022448"/>
    </source>
</evidence>
<feature type="domain" description="ATP synthase F1 complex delta/epsilon subunit N-terminal" evidence="14">
    <location>
        <begin position="32"/>
        <end position="111"/>
    </location>
</feature>
<reference evidence="15" key="1">
    <citation type="submission" date="2023-02" db="EMBL/GenBank/DDBJ databases">
        <title>Identification and recombinant expression of a fungal hydrolase from Papiliotrema laurentii that hydrolyzes apple cutin and clears colloidal polyester polyurethane.</title>
        <authorList>
            <consortium name="DOE Joint Genome Institute"/>
            <person name="Roman V.A."/>
            <person name="Bojanowski C."/>
            <person name="Crable B.R."/>
            <person name="Wagner D.N."/>
            <person name="Hung C.S."/>
            <person name="Nadeau L.J."/>
            <person name="Schratz L."/>
            <person name="Haridas S."/>
            <person name="Pangilinan J."/>
            <person name="Lipzen A."/>
            <person name="Na H."/>
            <person name="Yan M."/>
            <person name="Ng V."/>
            <person name="Grigoriev I.V."/>
            <person name="Spatafora J.W."/>
            <person name="Barlow D."/>
            <person name="Biffinger J."/>
            <person name="Kelley-Loughnane N."/>
            <person name="Varaljay V.A."/>
            <person name="Crookes-Goodson W.J."/>
        </authorList>
    </citation>
    <scope>NUCLEOTIDE SEQUENCE</scope>
    <source>
        <strain evidence="15">5307AH</strain>
    </source>
</reference>
<dbReference type="InterPro" id="IPR020546">
    <property type="entry name" value="ATP_synth_F1_dsu/esu_N"/>
</dbReference>
<keyword evidence="5" id="KW-0375">Hydrogen ion transport</keyword>
<keyword evidence="9" id="KW-0496">Mitochondrion</keyword>
<dbReference type="Pfam" id="PF02823">
    <property type="entry name" value="ATP-synt_DE_N"/>
    <property type="match status" value="1"/>
</dbReference>
<dbReference type="InterPro" id="IPR001469">
    <property type="entry name" value="ATP_synth_F1_dsu/esu"/>
</dbReference>
<proteinExistence type="inferred from homology"/>
<keyword evidence="8" id="KW-0406">Ion transport</keyword>
<evidence type="ECO:0000256" key="2">
    <source>
        <dbReference type="ARBA" id="ARBA00005712"/>
    </source>
</evidence>
<comment type="caution">
    <text evidence="15">The sequence shown here is derived from an EMBL/GenBank/DDBJ whole genome shotgun (WGS) entry which is preliminary data.</text>
</comment>
<evidence type="ECO:0000313" key="16">
    <source>
        <dbReference type="Proteomes" id="UP001182556"/>
    </source>
</evidence>
<evidence type="ECO:0000256" key="1">
    <source>
        <dbReference type="ARBA" id="ARBA00004273"/>
    </source>
</evidence>
<dbReference type="GO" id="GO:0005743">
    <property type="term" value="C:mitochondrial inner membrane"/>
    <property type="evidence" value="ECO:0007669"/>
    <property type="project" value="UniProtKB-SubCell"/>
</dbReference>
<keyword evidence="6" id="KW-0999">Mitochondrion inner membrane</keyword>
<dbReference type="CDD" id="cd12152">
    <property type="entry name" value="F1-ATPase_delta"/>
    <property type="match status" value="1"/>
</dbReference>
<evidence type="ECO:0000256" key="11">
    <source>
        <dbReference type="ARBA" id="ARBA00023196"/>
    </source>
</evidence>
<dbReference type="Gene3D" id="6.10.140.880">
    <property type="match status" value="1"/>
</dbReference>
<dbReference type="EMBL" id="JAODAN010000004">
    <property type="protein sequence ID" value="KAK1924611.1"/>
    <property type="molecule type" value="Genomic_DNA"/>
</dbReference>
<sequence length="164" mass="17555">MFASRLIPALRAPLRQAALRRGYADVADGKLALSLVLPHQSIYSSSGVYSVNIPASSGDMNIYANHVPVVEALNPGVIEVIEDSGSQGKKWFISAGFATVHANNSLTINAVEAYPLDKISPENVRAGLADAQRVLSSNAPDAEKEEANIEIEVYQSLQHALSQK</sequence>
<comment type="subcellular location">
    <subcellularLocation>
        <location evidence="1">Mitochondrion inner membrane</location>
    </subcellularLocation>
</comment>
<keyword evidence="12" id="KW-0066">ATP synthesis</keyword>
<dbReference type="Gene3D" id="2.60.15.10">
    <property type="entry name" value="F0F1 ATP synthase delta/epsilon subunit, N-terminal"/>
    <property type="match status" value="1"/>
</dbReference>
<dbReference type="PANTHER" id="PTHR13822:SF7">
    <property type="entry name" value="ATP SYNTHASE SUBUNIT DELTA, MITOCHONDRIAL"/>
    <property type="match status" value="1"/>
</dbReference>
<evidence type="ECO:0000259" key="14">
    <source>
        <dbReference type="Pfam" id="PF02823"/>
    </source>
</evidence>
<evidence type="ECO:0000256" key="10">
    <source>
        <dbReference type="ARBA" id="ARBA00023136"/>
    </source>
</evidence>
<evidence type="ECO:0000256" key="8">
    <source>
        <dbReference type="ARBA" id="ARBA00023065"/>
    </source>
</evidence>
<protein>
    <recommendedName>
        <fullName evidence="3">ATP synthase subunit delta, mitochondrial</fullName>
    </recommendedName>
    <alternativeName>
        <fullName evidence="13">F-ATPase delta subunit</fullName>
    </alternativeName>
</protein>
<evidence type="ECO:0000256" key="7">
    <source>
        <dbReference type="ARBA" id="ARBA00022946"/>
    </source>
</evidence>
<keyword evidence="11" id="KW-0139">CF(1)</keyword>
<keyword evidence="7" id="KW-0809">Transit peptide</keyword>
<dbReference type="FunFam" id="2.60.15.10:FF:000003">
    <property type="entry name" value="ATP synthase subunit delta, mitochondrial"/>
    <property type="match status" value="1"/>
</dbReference>
<keyword evidence="10" id="KW-0472">Membrane</keyword>
<name>A0AAD9FR10_PAPLA</name>
<dbReference type="HAMAP" id="MF_00530">
    <property type="entry name" value="ATP_synth_epsil_bac"/>
    <property type="match status" value="1"/>
</dbReference>
<evidence type="ECO:0000256" key="5">
    <source>
        <dbReference type="ARBA" id="ARBA00022781"/>
    </source>
</evidence>
<evidence type="ECO:0000256" key="9">
    <source>
        <dbReference type="ARBA" id="ARBA00023128"/>
    </source>
</evidence>
<dbReference type="PANTHER" id="PTHR13822">
    <property type="entry name" value="ATP SYNTHASE DELTA/EPSILON CHAIN"/>
    <property type="match status" value="1"/>
</dbReference>
<evidence type="ECO:0000256" key="6">
    <source>
        <dbReference type="ARBA" id="ARBA00022792"/>
    </source>
</evidence>
<comment type="similarity">
    <text evidence="2">Belongs to the ATPase epsilon chain family.</text>
</comment>
<evidence type="ECO:0000256" key="12">
    <source>
        <dbReference type="ARBA" id="ARBA00023310"/>
    </source>
</evidence>
<dbReference type="AlphaFoldDB" id="A0AAD9FR10"/>
<dbReference type="GO" id="GO:0045259">
    <property type="term" value="C:proton-transporting ATP synthase complex"/>
    <property type="evidence" value="ECO:0007669"/>
    <property type="project" value="UniProtKB-KW"/>
</dbReference>
<gene>
    <name evidence="15" type="ORF">DB88DRAFT_437443</name>
</gene>